<sequence length="130" mass="14589">MSKTDAVYVIDGRLVHSLTDFYTIVGEAVSGPGGYFGRSLDAFSDCLIGGYGTPADGRFRFVWQYSGESRSALGYAETVRQLEDQLEHCHPDHKSKMHEQLERAIAAEGPTVFDWLVDIFQVREVELELQ</sequence>
<evidence type="ECO:0000313" key="4">
    <source>
        <dbReference type="Proteomes" id="UP000245711"/>
    </source>
</evidence>
<dbReference type="Proteomes" id="UP000245711">
    <property type="component" value="Chromosome"/>
</dbReference>
<dbReference type="SUPFAM" id="SSF52038">
    <property type="entry name" value="Barstar-related"/>
    <property type="match status" value="1"/>
</dbReference>
<dbReference type="RefSeq" id="WP_109334534.1">
    <property type="nucleotide sequence ID" value="NZ_CP021354.1"/>
</dbReference>
<dbReference type="AlphaFoldDB" id="A0A2S2C2C6"/>
<dbReference type="EMBL" id="CP021354">
    <property type="protein sequence ID" value="AWK75047.1"/>
    <property type="molecule type" value="Genomic_DNA"/>
</dbReference>
<dbReference type="InterPro" id="IPR000468">
    <property type="entry name" value="Barstar"/>
</dbReference>
<reference evidence="3 4" key="1">
    <citation type="submission" date="2017-05" db="EMBL/GenBank/DDBJ databases">
        <title>Isolation of Rhodococcus sp. S2-17 biodegrading of BP-3.</title>
        <authorList>
            <person name="Lee Y."/>
            <person name="Kim K.H."/>
            <person name="Chun B.H."/>
            <person name="Jung H.S."/>
            <person name="Jeon C.O."/>
        </authorList>
    </citation>
    <scope>NUCLEOTIDE SEQUENCE [LARGE SCALE GENOMIC DNA]</scope>
    <source>
        <strain evidence="3 4">S2-17</strain>
    </source>
</reference>
<keyword evidence="4" id="KW-1185">Reference proteome</keyword>
<dbReference type="KEGG" id="roz:CBI38_29335"/>
<name>A0A2S2C2C6_9NOCA</name>
<dbReference type="OrthoDB" id="8859549at2"/>
<dbReference type="Pfam" id="PF01337">
    <property type="entry name" value="Barstar"/>
    <property type="match status" value="1"/>
</dbReference>
<dbReference type="InterPro" id="IPR035905">
    <property type="entry name" value="Barstar-like_sf"/>
</dbReference>
<protein>
    <submittedName>
        <fullName evidence="3">Barnase inhibitor</fullName>
    </submittedName>
</protein>
<dbReference type="Gene3D" id="3.30.370.10">
    <property type="entry name" value="Barstar-like"/>
    <property type="match status" value="1"/>
</dbReference>
<feature type="domain" description="Barstar (barnase inhibitor)" evidence="2">
    <location>
        <begin position="7"/>
        <end position="87"/>
    </location>
</feature>
<evidence type="ECO:0000313" key="3">
    <source>
        <dbReference type="EMBL" id="AWK75047.1"/>
    </source>
</evidence>
<accession>A0A2S2C2C6</accession>
<evidence type="ECO:0000256" key="1">
    <source>
        <dbReference type="ARBA" id="ARBA00006845"/>
    </source>
</evidence>
<proteinExistence type="inferred from homology"/>
<gene>
    <name evidence="3" type="ORF">CBI38_29335</name>
</gene>
<comment type="similarity">
    <text evidence="1">Belongs to the barstar family.</text>
</comment>
<organism evidence="3 4">
    <name type="scientific">Rhodococcus oxybenzonivorans</name>
    <dbReference type="NCBI Taxonomy" id="1990687"/>
    <lineage>
        <taxon>Bacteria</taxon>
        <taxon>Bacillati</taxon>
        <taxon>Actinomycetota</taxon>
        <taxon>Actinomycetes</taxon>
        <taxon>Mycobacteriales</taxon>
        <taxon>Nocardiaceae</taxon>
        <taxon>Rhodococcus</taxon>
    </lineage>
</organism>
<evidence type="ECO:0000259" key="2">
    <source>
        <dbReference type="Pfam" id="PF01337"/>
    </source>
</evidence>